<evidence type="ECO:0000313" key="2">
    <source>
        <dbReference type="EMBL" id="KAF2894934.1"/>
    </source>
</evidence>
<feature type="domain" description="Integrase catalytic" evidence="1">
    <location>
        <begin position="119"/>
        <end position="286"/>
    </location>
</feature>
<dbReference type="OrthoDB" id="6750752at2759"/>
<dbReference type="InterPro" id="IPR001584">
    <property type="entry name" value="Integrase_cat-core"/>
</dbReference>
<sequence length="294" mass="33243">MYTKPGGSCNVPQNSLQPTSVLYTWTVQRSGKENPKWTADGKPKRSEPAAATDASILLVEAEAFSFEGDSATWWDHQNRHHVRAMLQREMGINVPLEKDLCEPCVYGKAHKLPFGHRKSASKPGELVSADVCEPFSESFGKKRYVAIFKDNFTKYRQCYLLKEKSEVRLVLRDFRQYVKIVGHTVKEFLSDNGSELDNKDIRDMLQAEGITQRLTVPYTPEQNGDSEREFRTCIEMARTFKYSSSEAGFPKALWAELVATATYILNRTGKLSKEGASPYELLCSYSSPEMPNNG</sequence>
<proteinExistence type="predicted"/>
<dbReference type="Proteomes" id="UP000801492">
    <property type="component" value="Unassembled WGS sequence"/>
</dbReference>
<dbReference type="SUPFAM" id="SSF53098">
    <property type="entry name" value="Ribonuclease H-like"/>
    <property type="match status" value="1"/>
</dbReference>
<evidence type="ECO:0000313" key="3">
    <source>
        <dbReference type="Proteomes" id="UP000801492"/>
    </source>
</evidence>
<dbReference type="PROSITE" id="PS50994">
    <property type="entry name" value="INTEGRASE"/>
    <property type="match status" value="1"/>
</dbReference>
<evidence type="ECO:0000259" key="1">
    <source>
        <dbReference type="PROSITE" id="PS50994"/>
    </source>
</evidence>
<dbReference type="GO" id="GO:0015074">
    <property type="term" value="P:DNA integration"/>
    <property type="evidence" value="ECO:0007669"/>
    <property type="project" value="InterPro"/>
</dbReference>
<accession>A0A8K0CYU0</accession>
<dbReference type="InterPro" id="IPR012337">
    <property type="entry name" value="RNaseH-like_sf"/>
</dbReference>
<reference evidence="2" key="1">
    <citation type="submission" date="2019-08" db="EMBL/GenBank/DDBJ databases">
        <title>The genome of the North American firefly Photinus pyralis.</title>
        <authorList>
            <consortium name="Photinus pyralis genome working group"/>
            <person name="Fallon T.R."/>
            <person name="Sander Lower S.E."/>
            <person name="Weng J.-K."/>
        </authorList>
    </citation>
    <scope>NUCLEOTIDE SEQUENCE</scope>
    <source>
        <strain evidence="2">TRF0915ILg1</strain>
        <tissue evidence="2">Whole body</tissue>
    </source>
</reference>
<dbReference type="AlphaFoldDB" id="A0A8K0CYU0"/>
<dbReference type="GO" id="GO:0003676">
    <property type="term" value="F:nucleic acid binding"/>
    <property type="evidence" value="ECO:0007669"/>
    <property type="project" value="InterPro"/>
</dbReference>
<keyword evidence="3" id="KW-1185">Reference proteome</keyword>
<comment type="caution">
    <text evidence="2">The sequence shown here is derived from an EMBL/GenBank/DDBJ whole genome shotgun (WGS) entry which is preliminary data.</text>
</comment>
<dbReference type="PANTHER" id="PTHR42648:SF28">
    <property type="entry name" value="TRANSPOSON-ENCODED PROTEIN WITH RIBONUCLEASE H-LIKE AND RETROVIRUS ZINC FINGER-LIKE DOMAINS"/>
    <property type="match status" value="1"/>
</dbReference>
<dbReference type="PANTHER" id="PTHR42648">
    <property type="entry name" value="TRANSPOSASE, PUTATIVE-RELATED"/>
    <property type="match status" value="1"/>
</dbReference>
<dbReference type="InterPro" id="IPR036397">
    <property type="entry name" value="RNaseH_sf"/>
</dbReference>
<dbReference type="Pfam" id="PF00665">
    <property type="entry name" value="rve"/>
    <property type="match status" value="1"/>
</dbReference>
<gene>
    <name evidence="2" type="ORF">ILUMI_11242</name>
</gene>
<protein>
    <recommendedName>
        <fullName evidence="1">Integrase catalytic domain-containing protein</fullName>
    </recommendedName>
</protein>
<dbReference type="InterPro" id="IPR039537">
    <property type="entry name" value="Retrotran_Ty1/copia-like"/>
</dbReference>
<dbReference type="EMBL" id="VTPC01006413">
    <property type="protein sequence ID" value="KAF2894934.1"/>
    <property type="molecule type" value="Genomic_DNA"/>
</dbReference>
<name>A0A8K0CYU0_IGNLU</name>
<organism evidence="2 3">
    <name type="scientific">Ignelater luminosus</name>
    <name type="common">Cucubano</name>
    <name type="synonym">Pyrophorus luminosus</name>
    <dbReference type="NCBI Taxonomy" id="2038154"/>
    <lineage>
        <taxon>Eukaryota</taxon>
        <taxon>Metazoa</taxon>
        <taxon>Ecdysozoa</taxon>
        <taxon>Arthropoda</taxon>
        <taxon>Hexapoda</taxon>
        <taxon>Insecta</taxon>
        <taxon>Pterygota</taxon>
        <taxon>Neoptera</taxon>
        <taxon>Endopterygota</taxon>
        <taxon>Coleoptera</taxon>
        <taxon>Polyphaga</taxon>
        <taxon>Elateriformia</taxon>
        <taxon>Elateroidea</taxon>
        <taxon>Elateridae</taxon>
        <taxon>Agrypninae</taxon>
        <taxon>Pyrophorini</taxon>
        <taxon>Ignelater</taxon>
    </lineage>
</organism>
<dbReference type="Gene3D" id="3.30.420.10">
    <property type="entry name" value="Ribonuclease H-like superfamily/Ribonuclease H"/>
    <property type="match status" value="1"/>
</dbReference>